<dbReference type="EMBL" id="FOFG01000002">
    <property type="protein sequence ID" value="SEP98293.1"/>
    <property type="molecule type" value="Genomic_DNA"/>
</dbReference>
<keyword evidence="8 15" id="KW-0812">Transmembrane</keyword>
<protein>
    <recommendedName>
        <fullName evidence="6">CDP-diacylglycerol--glycerol-3-phosphate 3-phosphatidyltransferase</fullName>
        <ecNumber evidence="5">2.7.8.5</ecNumber>
    </recommendedName>
</protein>
<evidence type="ECO:0000313" key="16">
    <source>
        <dbReference type="EMBL" id="SEP98293.1"/>
    </source>
</evidence>
<evidence type="ECO:0000256" key="9">
    <source>
        <dbReference type="ARBA" id="ARBA00022989"/>
    </source>
</evidence>
<evidence type="ECO:0000256" key="14">
    <source>
        <dbReference type="ARBA" id="ARBA00048586"/>
    </source>
</evidence>
<keyword evidence="10" id="KW-0443">Lipid metabolism</keyword>
<keyword evidence="12" id="KW-0594">Phospholipid biosynthesis</keyword>
<feature type="transmembrane region" description="Helical" evidence="15">
    <location>
        <begin position="6"/>
        <end position="23"/>
    </location>
</feature>
<dbReference type="Pfam" id="PF01066">
    <property type="entry name" value="CDP-OH_P_transf"/>
    <property type="match status" value="1"/>
</dbReference>
<keyword evidence="7" id="KW-0444">Lipid biosynthesis</keyword>
<dbReference type="PANTHER" id="PTHR14269">
    <property type="entry name" value="CDP-DIACYLGLYCEROL--GLYCEROL-3-PHOSPHATE 3-PHOSPHATIDYLTRANSFERASE-RELATED"/>
    <property type="match status" value="1"/>
</dbReference>
<evidence type="ECO:0000256" key="8">
    <source>
        <dbReference type="ARBA" id="ARBA00022692"/>
    </source>
</evidence>
<feature type="transmembrane region" description="Helical" evidence="15">
    <location>
        <begin position="118"/>
        <end position="137"/>
    </location>
</feature>
<organism evidence="16 17">
    <name type="scientific">Faunimonas pinastri</name>
    <dbReference type="NCBI Taxonomy" id="1855383"/>
    <lineage>
        <taxon>Bacteria</taxon>
        <taxon>Pseudomonadati</taxon>
        <taxon>Pseudomonadota</taxon>
        <taxon>Alphaproteobacteria</taxon>
        <taxon>Hyphomicrobiales</taxon>
        <taxon>Afifellaceae</taxon>
        <taxon>Faunimonas</taxon>
    </lineage>
</organism>
<dbReference type="GO" id="GO:0016020">
    <property type="term" value="C:membrane"/>
    <property type="evidence" value="ECO:0007669"/>
    <property type="project" value="UniProtKB-SubCell"/>
</dbReference>
<comment type="pathway">
    <text evidence="3">Lipid metabolism.</text>
</comment>
<evidence type="ECO:0000313" key="17">
    <source>
        <dbReference type="Proteomes" id="UP000199647"/>
    </source>
</evidence>
<evidence type="ECO:0000256" key="1">
    <source>
        <dbReference type="ARBA" id="ARBA00004141"/>
    </source>
</evidence>
<dbReference type="Proteomes" id="UP000199647">
    <property type="component" value="Unassembled WGS sequence"/>
</dbReference>
<evidence type="ECO:0000256" key="3">
    <source>
        <dbReference type="ARBA" id="ARBA00005189"/>
    </source>
</evidence>
<dbReference type="PANTHER" id="PTHR14269:SF62">
    <property type="entry name" value="CDP-DIACYLGLYCEROL--GLYCEROL-3-PHOSPHATE 3-PHOSPHATIDYLTRANSFERASE 1, CHLOROPLASTIC"/>
    <property type="match status" value="1"/>
</dbReference>
<evidence type="ECO:0000256" key="10">
    <source>
        <dbReference type="ARBA" id="ARBA00023098"/>
    </source>
</evidence>
<evidence type="ECO:0000256" key="7">
    <source>
        <dbReference type="ARBA" id="ARBA00022516"/>
    </source>
</evidence>
<name>A0A1H9CBX6_9HYPH</name>
<evidence type="ECO:0000256" key="12">
    <source>
        <dbReference type="ARBA" id="ARBA00023209"/>
    </source>
</evidence>
<dbReference type="GO" id="GO:0046474">
    <property type="term" value="P:glycerophospholipid biosynthetic process"/>
    <property type="evidence" value="ECO:0007669"/>
    <property type="project" value="TreeGrafter"/>
</dbReference>
<dbReference type="AlphaFoldDB" id="A0A1H9CBX6"/>
<dbReference type="InterPro" id="IPR004570">
    <property type="entry name" value="Phosphatidylglycerol_P_synth"/>
</dbReference>
<keyword evidence="17" id="KW-1185">Reference proteome</keyword>
<dbReference type="InterPro" id="IPR000462">
    <property type="entry name" value="CDP-OH_P_trans"/>
</dbReference>
<dbReference type="OrthoDB" id="9796672at2"/>
<dbReference type="STRING" id="1855383.SAMN05216548_102100"/>
<keyword evidence="9 15" id="KW-1133">Transmembrane helix</keyword>
<proteinExistence type="inferred from homology"/>
<evidence type="ECO:0000256" key="11">
    <source>
        <dbReference type="ARBA" id="ARBA00023136"/>
    </source>
</evidence>
<evidence type="ECO:0000256" key="13">
    <source>
        <dbReference type="ARBA" id="ARBA00023264"/>
    </source>
</evidence>
<sequence>MTLPNFITIARLLAVPLIVWLVIEERYTACLVLFILAGISDALDGFLAKQFGWSSVLGSYLDPIADKALLVSVFLSLGTRGAIPAWLIVLVVSRDILIVGAVVLASILGRPIKMKPLWVSKFNTAAQIVLVATSLALKAGTHDLAPVVQSLVIVVAGLTVGSAGAYLVDWVRHMAGVDEQSKEPGA</sequence>
<dbReference type="GO" id="GO:0008444">
    <property type="term" value="F:CDP-diacylglycerol-glycerol-3-phosphate 3-phosphatidyltransferase activity"/>
    <property type="evidence" value="ECO:0007669"/>
    <property type="project" value="UniProtKB-EC"/>
</dbReference>
<dbReference type="PIRSF" id="PIRSF000847">
    <property type="entry name" value="Phos_ph_gly_syn"/>
    <property type="match status" value="1"/>
</dbReference>
<comment type="pathway">
    <text evidence="2">Phospholipid metabolism; phosphatidylglycerol biosynthesis; phosphatidylglycerol from CDP-diacylglycerol: step 1/2.</text>
</comment>
<evidence type="ECO:0000256" key="6">
    <source>
        <dbReference type="ARBA" id="ARBA00014944"/>
    </source>
</evidence>
<keyword evidence="13" id="KW-1208">Phospholipid metabolism</keyword>
<comment type="similarity">
    <text evidence="4">Belongs to the CDP-alcohol phosphatidyltransferase class-I family.</text>
</comment>
<comment type="subcellular location">
    <subcellularLocation>
        <location evidence="1">Membrane</location>
        <topology evidence="1">Multi-pass membrane protein</topology>
    </subcellularLocation>
</comment>
<accession>A0A1H9CBX6</accession>
<dbReference type="RefSeq" id="WP_092495282.1">
    <property type="nucleotide sequence ID" value="NZ_FOFG01000002.1"/>
</dbReference>
<keyword evidence="11 15" id="KW-0472">Membrane</keyword>
<feature type="transmembrane region" description="Helical" evidence="15">
    <location>
        <begin position="144"/>
        <end position="168"/>
    </location>
</feature>
<dbReference type="EC" id="2.7.8.5" evidence="5"/>
<evidence type="ECO:0000256" key="5">
    <source>
        <dbReference type="ARBA" id="ARBA00013170"/>
    </source>
</evidence>
<comment type="catalytic activity">
    <reaction evidence="14">
        <text>a CDP-1,2-diacyl-sn-glycerol + sn-glycerol 3-phosphate = a 1,2-diacyl-sn-glycero-3-phospho-(1'-sn-glycero-3'-phosphate) + CMP + H(+)</text>
        <dbReference type="Rhea" id="RHEA:12593"/>
        <dbReference type="ChEBI" id="CHEBI:15378"/>
        <dbReference type="ChEBI" id="CHEBI:57597"/>
        <dbReference type="ChEBI" id="CHEBI:58332"/>
        <dbReference type="ChEBI" id="CHEBI:60110"/>
        <dbReference type="ChEBI" id="CHEBI:60377"/>
        <dbReference type="EC" id="2.7.8.5"/>
    </reaction>
</comment>
<gene>
    <name evidence="16" type="ORF">SAMN05216548_102100</name>
</gene>
<dbReference type="InterPro" id="IPR043130">
    <property type="entry name" value="CDP-OH_PTrfase_TM_dom"/>
</dbReference>
<reference evidence="16 17" key="1">
    <citation type="submission" date="2016-10" db="EMBL/GenBank/DDBJ databases">
        <authorList>
            <person name="de Groot N.N."/>
        </authorList>
    </citation>
    <scope>NUCLEOTIDE SEQUENCE [LARGE SCALE GENOMIC DNA]</scope>
    <source>
        <strain evidence="16 17">A52C2</strain>
    </source>
</reference>
<evidence type="ECO:0000256" key="15">
    <source>
        <dbReference type="SAM" id="Phobius"/>
    </source>
</evidence>
<dbReference type="InterPro" id="IPR050324">
    <property type="entry name" value="CDP-alcohol_PTase-I"/>
</dbReference>
<evidence type="ECO:0000256" key="4">
    <source>
        <dbReference type="ARBA" id="ARBA00010441"/>
    </source>
</evidence>
<evidence type="ECO:0000256" key="2">
    <source>
        <dbReference type="ARBA" id="ARBA00005042"/>
    </source>
</evidence>
<dbReference type="FunFam" id="1.20.120.1760:FF:000033">
    <property type="entry name" value="CDP-alcohol phosphatidyltransferase"/>
    <property type="match status" value="1"/>
</dbReference>
<dbReference type="Gene3D" id="1.20.120.1760">
    <property type="match status" value="1"/>
</dbReference>
<feature type="transmembrane region" description="Helical" evidence="15">
    <location>
        <begin position="30"/>
        <end position="48"/>
    </location>
</feature>